<comment type="caution">
    <text evidence="1">The sequence shown here is derived from an EMBL/GenBank/DDBJ whole genome shotgun (WGS) entry which is preliminary data.</text>
</comment>
<gene>
    <name evidence="1" type="ORF">QE440_000300</name>
</gene>
<name>A0AAJ2EUF2_9PSED</name>
<proteinExistence type="predicted"/>
<evidence type="ECO:0000313" key="2">
    <source>
        <dbReference type="Proteomes" id="UP001268036"/>
    </source>
</evidence>
<protein>
    <recommendedName>
        <fullName evidence="3">Ribosomal protein S3AE</fullName>
    </recommendedName>
</protein>
<dbReference type="RefSeq" id="WP_309754405.1">
    <property type="nucleotide sequence ID" value="NZ_JAVJAF010000001.1"/>
</dbReference>
<sequence>MAVLRTPCPPGVCTCERERVLADPHLDARALLLNRTEEQRLLARLEEVASLADLQRLQQRLLDQLGIHLEIAPGLGEVRSARGLVIELQPRPGLCRKLHQSIPAAIRRGLTQRPEILYELLNANDLLRDA</sequence>
<reference evidence="1" key="1">
    <citation type="submission" date="2023-08" db="EMBL/GenBank/DDBJ databases">
        <title>Functional and genomic diversity of the sorghum phyllosphere microbiome.</title>
        <authorList>
            <person name="Shade A."/>
        </authorList>
    </citation>
    <scope>NUCLEOTIDE SEQUENCE</scope>
    <source>
        <strain evidence="1">SORGH_AS_0201</strain>
    </source>
</reference>
<organism evidence="1 2">
    <name type="scientific">Pseudomonas oryzihabitans</name>
    <dbReference type="NCBI Taxonomy" id="47885"/>
    <lineage>
        <taxon>Bacteria</taxon>
        <taxon>Pseudomonadati</taxon>
        <taxon>Pseudomonadota</taxon>
        <taxon>Gammaproteobacteria</taxon>
        <taxon>Pseudomonadales</taxon>
        <taxon>Pseudomonadaceae</taxon>
        <taxon>Pseudomonas</taxon>
    </lineage>
</organism>
<evidence type="ECO:0000313" key="1">
    <source>
        <dbReference type="EMBL" id="MDR6232559.1"/>
    </source>
</evidence>
<evidence type="ECO:0008006" key="3">
    <source>
        <dbReference type="Google" id="ProtNLM"/>
    </source>
</evidence>
<accession>A0AAJ2EUF2</accession>
<dbReference type="AlphaFoldDB" id="A0AAJ2EUF2"/>
<dbReference type="EMBL" id="JAVJAF010000001">
    <property type="protein sequence ID" value="MDR6232559.1"/>
    <property type="molecule type" value="Genomic_DNA"/>
</dbReference>
<dbReference type="Proteomes" id="UP001268036">
    <property type="component" value="Unassembled WGS sequence"/>
</dbReference>